<sequence>MLHFIIVGFILFLMVASIQWPGCLPDEEVTIVENSSFPVFFPTGKTSNLTVTAFTCPSRQALAEPEGAPIDVDGLMENGAVFFGTFYCDEAPGGLPKLADCLDIDTAVFDRLAMRKCQMEATSTESGRPSSKRGCTDEASWWGARACKARMRGVRYQRKRGARVFTGAVLGGTRSTLARTSWSLGIKKRNITNNYRTNKTLLRDHMRRDVLLYLW</sequence>
<accession>A0AAD6Y8G1</accession>
<name>A0AAD6Y8G1_9AGAR</name>
<keyword evidence="3" id="KW-1185">Reference proteome</keyword>
<dbReference type="EMBL" id="JARJCW010000085">
    <property type="protein sequence ID" value="KAJ7196219.1"/>
    <property type="molecule type" value="Genomic_DNA"/>
</dbReference>
<evidence type="ECO:0000313" key="3">
    <source>
        <dbReference type="Proteomes" id="UP001219525"/>
    </source>
</evidence>
<protein>
    <submittedName>
        <fullName evidence="2">Uncharacterized protein</fullName>
    </submittedName>
</protein>
<proteinExistence type="predicted"/>
<gene>
    <name evidence="2" type="ORF">GGX14DRAFT_403420</name>
</gene>
<keyword evidence="1" id="KW-0732">Signal</keyword>
<evidence type="ECO:0000313" key="2">
    <source>
        <dbReference type="EMBL" id="KAJ7196219.1"/>
    </source>
</evidence>
<dbReference type="AlphaFoldDB" id="A0AAD6Y8G1"/>
<dbReference type="Proteomes" id="UP001219525">
    <property type="component" value="Unassembled WGS sequence"/>
</dbReference>
<feature type="chain" id="PRO_5042165901" evidence="1">
    <location>
        <begin position="26"/>
        <end position="215"/>
    </location>
</feature>
<evidence type="ECO:0000256" key="1">
    <source>
        <dbReference type="SAM" id="SignalP"/>
    </source>
</evidence>
<comment type="caution">
    <text evidence="2">The sequence shown here is derived from an EMBL/GenBank/DDBJ whole genome shotgun (WGS) entry which is preliminary data.</text>
</comment>
<reference evidence="2" key="1">
    <citation type="submission" date="2023-03" db="EMBL/GenBank/DDBJ databases">
        <title>Massive genome expansion in bonnet fungi (Mycena s.s.) driven by repeated elements and novel gene families across ecological guilds.</title>
        <authorList>
            <consortium name="Lawrence Berkeley National Laboratory"/>
            <person name="Harder C.B."/>
            <person name="Miyauchi S."/>
            <person name="Viragh M."/>
            <person name="Kuo A."/>
            <person name="Thoen E."/>
            <person name="Andreopoulos B."/>
            <person name="Lu D."/>
            <person name="Skrede I."/>
            <person name="Drula E."/>
            <person name="Henrissat B."/>
            <person name="Morin E."/>
            <person name="Kohler A."/>
            <person name="Barry K."/>
            <person name="LaButti K."/>
            <person name="Morin E."/>
            <person name="Salamov A."/>
            <person name="Lipzen A."/>
            <person name="Mereny Z."/>
            <person name="Hegedus B."/>
            <person name="Baldrian P."/>
            <person name="Stursova M."/>
            <person name="Weitz H."/>
            <person name="Taylor A."/>
            <person name="Grigoriev I.V."/>
            <person name="Nagy L.G."/>
            <person name="Martin F."/>
            <person name="Kauserud H."/>
        </authorList>
    </citation>
    <scope>NUCLEOTIDE SEQUENCE</scope>
    <source>
        <strain evidence="2">9144</strain>
    </source>
</reference>
<feature type="signal peptide" evidence="1">
    <location>
        <begin position="1"/>
        <end position="25"/>
    </location>
</feature>
<organism evidence="2 3">
    <name type="scientific">Mycena pura</name>
    <dbReference type="NCBI Taxonomy" id="153505"/>
    <lineage>
        <taxon>Eukaryota</taxon>
        <taxon>Fungi</taxon>
        <taxon>Dikarya</taxon>
        <taxon>Basidiomycota</taxon>
        <taxon>Agaricomycotina</taxon>
        <taxon>Agaricomycetes</taxon>
        <taxon>Agaricomycetidae</taxon>
        <taxon>Agaricales</taxon>
        <taxon>Marasmiineae</taxon>
        <taxon>Mycenaceae</taxon>
        <taxon>Mycena</taxon>
    </lineage>
</organism>